<dbReference type="RefSeq" id="WP_377255986.1">
    <property type="nucleotide sequence ID" value="NZ_JBHMAA010000004.1"/>
</dbReference>
<evidence type="ECO:0000256" key="3">
    <source>
        <dbReference type="ARBA" id="ARBA00022722"/>
    </source>
</evidence>
<name>A0ABV6AB06_9HYPH</name>
<comment type="similarity">
    <text evidence="1">Belongs to the YoeB family.</text>
</comment>
<evidence type="ECO:0000256" key="2">
    <source>
        <dbReference type="ARBA" id="ARBA00022649"/>
    </source>
</evidence>
<dbReference type="Gene3D" id="3.30.2310.20">
    <property type="entry name" value="RelE-like"/>
    <property type="match status" value="1"/>
</dbReference>
<dbReference type="Proteomes" id="UP001589692">
    <property type="component" value="Unassembled WGS sequence"/>
</dbReference>
<dbReference type="SUPFAM" id="SSF143011">
    <property type="entry name" value="RelE-like"/>
    <property type="match status" value="1"/>
</dbReference>
<evidence type="ECO:0000313" key="7">
    <source>
        <dbReference type="EMBL" id="MFB9947809.1"/>
    </source>
</evidence>
<protein>
    <recommendedName>
        <fullName evidence="6">Putative mRNA interferase YoeB</fullName>
    </recommendedName>
</protein>
<dbReference type="PANTHER" id="PTHR38039:SF1">
    <property type="entry name" value="TOXIN YOEB"/>
    <property type="match status" value="1"/>
</dbReference>
<evidence type="ECO:0000256" key="4">
    <source>
        <dbReference type="ARBA" id="ARBA00022759"/>
    </source>
</evidence>
<keyword evidence="2" id="KW-1277">Toxin-antitoxin system</keyword>
<keyword evidence="5" id="KW-0378">Hydrolase</keyword>
<sequence>MLLAWQAHGWADYLYWQEHDRKMLVRINELLRDAMRHPFEGLGKPEPLRGQMKGAWSRRISQEHRLVYYVEGQGDRQLLTILQCRFHY</sequence>
<dbReference type="Pfam" id="PF06769">
    <property type="entry name" value="YoeB_toxin"/>
    <property type="match status" value="1"/>
</dbReference>
<reference evidence="7 8" key="1">
    <citation type="submission" date="2024-09" db="EMBL/GenBank/DDBJ databases">
        <authorList>
            <person name="Sun Q."/>
            <person name="Mori K."/>
        </authorList>
    </citation>
    <scope>NUCLEOTIDE SEQUENCE [LARGE SCALE GENOMIC DNA]</scope>
    <source>
        <strain evidence="7 8">TBRC 4938</strain>
    </source>
</reference>
<dbReference type="EMBL" id="JBHMAA010000004">
    <property type="protein sequence ID" value="MFB9947809.1"/>
    <property type="molecule type" value="Genomic_DNA"/>
</dbReference>
<proteinExistence type="inferred from homology"/>
<evidence type="ECO:0000256" key="5">
    <source>
        <dbReference type="ARBA" id="ARBA00022801"/>
    </source>
</evidence>
<evidence type="ECO:0000256" key="1">
    <source>
        <dbReference type="ARBA" id="ARBA00008172"/>
    </source>
</evidence>
<evidence type="ECO:0000256" key="6">
    <source>
        <dbReference type="ARBA" id="ARBA00030388"/>
    </source>
</evidence>
<gene>
    <name evidence="7" type="ORF">ACFFP0_03065</name>
</gene>
<evidence type="ECO:0000313" key="8">
    <source>
        <dbReference type="Proteomes" id="UP001589692"/>
    </source>
</evidence>
<dbReference type="PANTHER" id="PTHR38039">
    <property type="entry name" value="TOXIN YOEB"/>
    <property type="match status" value="1"/>
</dbReference>
<dbReference type="NCBIfam" id="TIGR02116">
    <property type="entry name" value="toxin_Txe_YoeB"/>
    <property type="match status" value="1"/>
</dbReference>
<dbReference type="InterPro" id="IPR009614">
    <property type="entry name" value="YoeB_toxin"/>
</dbReference>
<comment type="caution">
    <text evidence="7">The sequence shown here is derived from an EMBL/GenBank/DDBJ whole genome shotgun (WGS) entry which is preliminary data.</text>
</comment>
<dbReference type="InterPro" id="IPR035093">
    <property type="entry name" value="RelE/ParE_toxin_dom_sf"/>
</dbReference>
<keyword evidence="8" id="KW-1185">Reference proteome</keyword>
<keyword evidence="4" id="KW-0255">Endonuclease</keyword>
<organism evidence="7 8">
    <name type="scientific">Rhizobium puerariae</name>
    <dbReference type="NCBI Taxonomy" id="1585791"/>
    <lineage>
        <taxon>Bacteria</taxon>
        <taxon>Pseudomonadati</taxon>
        <taxon>Pseudomonadota</taxon>
        <taxon>Alphaproteobacteria</taxon>
        <taxon>Hyphomicrobiales</taxon>
        <taxon>Rhizobiaceae</taxon>
        <taxon>Rhizobium/Agrobacterium group</taxon>
        <taxon>Rhizobium</taxon>
    </lineage>
</organism>
<keyword evidence="3" id="KW-0540">Nuclease</keyword>
<accession>A0ABV6AB06</accession>